<evidence type="ECO:0000313" key="9">
    <source>
        <dbReference type="Proteomes" id="UP001055439"/>
    </source>
</evidence>
<feature type="domain" description="Sugar phosphate transporter" evidence="7">
    <location>
        <begin position="119"/>
        <end position="288"/>
    </location>
</feature>
<keyword evidence="9" id="KW-1185">Reference proteome</keyword>
<dbReference type="InterPro" id="IPR050186">
    <property type="entry name" value="TPT_transporter"/>
</dbReference>
<gene>
    <name evidence="8" type="ORF">MUK42_28054</name>
</gene>
<proteinExistence type="predicted"/>
<protein>
    <submittedName>
        <fullName evidence="8">Phosphate translocator</fullName>
    </submittedName>
</protein>
<dbReference type="Proteomes" id="UP001055439">
    <property type="component" value="Chromosome 2"/>
</dbReference>
<comment type="subcellular location">
    <subcellularLocation>
        <location evidence="1">Membrane</location>
        <topology evidence="1">Multi-pass membrane protein</topology>
    </subcellularLocation>
</comment>
<evidence type="ECO:0000256" key="5">
    <source>
        <dbReference type="SAM" id="MobiDB-lite"/>
    </source>
</evidence>
<reference evidence="8" key="1">
    <citation type="submission" date="2022-05" db="EMBL/GenBank/DDBJ databases">
        <title>The Musa troglodytarum L. genome provides insights into the mechanism of non-climacteric behaviour and enrichment of carotenoids.</title>
        <authorList>
            <person name="Wang J."/>
        </authorList>
    </citation>
    <scope>NUCLEOTIDE SEQUENCE</scope>
    <source>
        <tissue evidence="8">Leaf</tissue>
    </source>
</reference>
<evidence type="ECO:0000256" key="1">
    <source>
        <dbReference type="ARBA" id="ARBA00004141"/>
    </source>
</evidence>
<evidence type="ECO:0000256" key="4">
    <source>
        <dbReference type="ARBA" id="ARBA00023136"/>
    </source>
</evidence>
<sequence length="379" mass="41210">MHLQSAAFSAARPPLPMPRAGSNLPDGGHCSVPPVSSSSSSFSRDLPPFLPRIRPLSCRPTRFFLTPRLANRKSSLGLTTVAKASEDVAAAAAGGTENHGEAAVSSYGSSSTSGMVKKLQLGFLFGLWYLFNIYFNIYDKQVLKVYPFPMTITTFHFAIGTVLIWLMWVTNLYKRPKISSKQLVAIVPLAIVHTLANLFTNMSLGKVAVSFTHTIKALEPFFTVVLSAMFLGELPTLWVVISLVPIVGGVAMASLTEASFNWAGFWSAMASNLTNQSRNVLSKKIMDKDEGLNLKEVYVRSFLAGVCFHAYQQASYMILAEVSPVTHSVGNCVKRVVVIISSVLFFRTPVSPLNSIGTGVALIGVFLYSRVKRTKSKSA</sequence>
<feature type="transmembrane region" description="Helical" evidence="6">
    <location>
        <begin position="150"/>
        <end position="170"/>
    </location>
</feature>
<dbReference type="Pfam" id="PF03151">
    <property type="entry name" value="TPT"/>
    <property type="match status" value="2"/>
</dbReference>
<dbReference type="SUPFAM" id="SSF103481">
    <property type="entry name" value="Multidrug resistance efflux transporter EmrE"/>
    <property type="match status" value="2"/>
</dbReference>
<dbReference type="AlphaFoldDB" id="A0A9E7F5T5"/>
<dbReference type="InterPro" id="IPR037185">
    <property type="entry name" value="EmrE-like"/>
</dbReference>
<dbReference type="InterPro" id="IPR004853">
    <property type="entry name" value="Sugar_P_trans_dom"/>
</dbReference>
<keyword evidence="2 6" id="KW-0812">Transmembrane</keyword>
<evidence type="ECO:0000313" key="8">
    <source>
        <dbReference type="EMBL" id="URD88137.1"/>
    </source>
</evidence>
<evidence type="ECO:0000256" key="6">
    <source>
        <dbReference type="SAM" id="Phobius"/>
    </source>
</evidence>
<evidence type="ECO:0000259" key="7">
    <source>
        <dbReference type="Pfam" id="PF03151"/>
    </source>
</evidence>
<keyword evidence="4 6" id="KW-0472">Membrane</keyword>
<feature type="region of interest" description="Disordered" evidence="5">
    <location>
        <begin position="1"/>
        <end position="44"/>
    </location>
</feature>
<accession>A0A9E7F5T5</accession>
<keyword evidence="3 6" id="KW-1133">Transmembrane helix</keyword>
<evidence type="ECO:0000256" key="3">
    <source>
        <dbReference type="ARBA" id="ARBA00022989"/>
    </source>
</evidence>
<dbReference type="PANTHER" id="PTHR11132">
    <property type="entry name" value="SOLUTE CARRIER FAMILY 35"/>
    <property type="match status" value="1"/>
</dbReference>
<feature type="transmembrane region" description="Helical" evidence="6">
    <location>
        <begin position="182"/>
        <end position="199"/>
    </location>
</feature>
<feature type="compositionally biased region" description="Low complexity" evidence="5">
    <location>
        <begin position="31"/>
        <end position="44"/>
    </location>
</feature>
<feature type="transmembrane region" description="Helical" evidence="6">
    <location>
        <begin position="119"/>
        <end position="138"/>
    </location>
</feature>
<feature type="domain" description="Sugar phosphate transporter" evidence="7">
    <location>
        <begin position="292"/>
        <end position="369"/>
    </location>
</feature>
<name>A0A9E7F5T5_9LILI</name>
<dbReference type="GO" id="GO:0016020">
    <property type="term" value="C:membrane"/>
    <property type="evidence" value="ECO:0007669"/>
    <property type="project" value="UniProtKB-SubCell"/>
</dbReference>
<feature type="transmembrane region" description="Helical" evidence="6">
    <location>
        <begin position="350"/>
        <end position="368"/>
    </location>
</feature>
<feature type="transmembrane region" description="Helical" evidence="6">
    <location>
        <begin position="237"/>
        <end position="256"/>
    </location>
</feature>
<organism evidence="8 9">
    <name type="scientific">Musa troglodytarum</name>
    <name type="common">fe'i banana</name>
    <dbReference type="NCBI Taxonomy" id="320322"/>
    <lineage>
        <taxon>Eukaryota</taxon>
        <taxon>Viridiplantae</taxon>
        <taxon>Streptophyta</taxon>
        <taxon>Embryophyta</taxon>
        <taxon>Tracheophyta</taxon>
        <taxon>Spermatophyta</taxon>
        <taxon>Magnoliopsida</taxon>
        <taxon>Liliopsida</taxon>
        <taxon>Zingiberales</taxon>
        <taxon>Musaceae</taxon>
        <taxon>Musa</taxon>
    </lineage>
</organism>
<dbReference type="EMBL" id="CP097504">
    <property type="protein sequence ID" value="URD88137.1"/>
    <property type="molecule type" value="Genomic_DNA"/>
</dbReference>
<dbReference type="OrthoDB" id="761947at2759"/>
<evidence type="ECO:0000256" key="2">
    <source>
        <dbReference type="ARBA" id="ARBA00022692"/>
    </source>
</evidence>